<protein>
    <recommendedName>
        <fullName evidence="1">Calcineurin-like phosphoesterase domain-containing protein</fullName>
    </recommendedName>
</protein>
<keyword evidence="3" id="KW-1185">Reference proteome</keyword>
<name>A0A2N3HSS5_9BACT</name>
<gene>
    <name evidence="2" type="ORF">BZG02_16825</name>
</gene>
<evidence type="ECO:0000313" key="2">
    <source>
        <dbReference type="EMBL" id="PKQ61108.1"/>
    </source>
</evidence>
<reference evidence="2 3" key="1">
    <citation type="journal article" date="2017" name="Front. Microbiol.">
        <title>Labilibaculum manganireducens gen. nov., sp. nov. and Labilibaculum filiforme sp. nov., Novel Bacteroidetes Isolated from Subsurface Sediments of the Baltic Sea.</title>
        <authorList>
            <person name="Vandieken V."/>
            <person name="Marshall I.P."/>
            <person name="Niemann H."/>
            <person name="Engelen B."/>
            <person name="Cypionka H."/>
        </authorList>
    </citation>
    <scope>NUCLEOTIDE SEQUENCE [LARGE SCALE GENOMIC DNA]</scope>
    <source>
        <strain evidence="2 3">59.16B</strain>
    </source>
</reference>
<dbReference type="InterPro" id="IPR004843">
    <property type="entry name" value="Calcineurin-like_PHP"/>
</dbReference>
<evidence type="ECO:0000313" key="3">
    <source>
        <dbReference type="Proteomes" id="UP000233535"/>
    </source>
</evidence>
<organism evidence="2 3">
    <name type="scientific">Labilibaculum filiforme</name>
    <dbReference type="NCBI Taxonomy" id="1940526"/>
    <lineage>
        <taxon>Bacteria</taxon>
        <taxon>Pseudomonadati</taxon>
        <taxon>Bacteroidota</taxon>
        <taxon>Bacteroidia</taxon>
        <taxon>Marinilabiliales</taxon>
        <taxon>Marinifilaceae</taxon>
        <taxon>Labilibaculum</taxon>
    </lineage>
</organism>
<dbReference type="EMBL" id="MVDD01000017">
    <property type="protein sequence ID" value="PKQ61108.1"/>
    <property type="molecule type" value="Genomic_DNA"/>
</dbReference>
<dbReference type="Proteomes" id="UP000233535">
    <property type="component" value="Unassembled WGS sequence"/>
</dbReference>
<sequence length="290" mass="33796">MIDDIQFGKLMIVSDLHGNGFDFRQILKVYHALKSEGKADYLVFLGDLIHAYPGKQKDESLEIVKNLIDWKTNQKASDIICLLGNHEFVHIYHIALQRGNLEFTSWFENRIRKNRETIVRFFMDMPFMLRTKGGVLINHTGSSDRYEHCSETDFNWLKEYAHKGQFDAHIRTIQSYHPSIGSQFMDTKEGNYLWDVFMNGNERQYGEKYLDMIDDLLRFATIDREQYPMTVLVSGHVGVDYGAETIGDYKLRLCSSAGCLRDLEKKFLLIDAEKKYSNSVELLECCHDLF</sequence>
<dbReference type="SUPFAM" id="SSF56300">
    <property type="entry name" value="Metallo-dependent phosphatases"/>
    <property type="match status" value="1"/>
</dbReference>
<comment type="caution">
    <text evidence="2">The sequence shown here is derived from an EMBL/GenBank/DDBJ whole genome shotgun (WGS) entry which is preliminary data.</text>
</comment>
<dbReference type="InterPro" id="IPR029052">
    <property type="entry name" value="Metallo-depent_PP-like"/>
</dbReference>
<dbReference type="Gene3D" id="3.60.21.10">
    <property type="match status" value="1"/>
</dbReference>
<dbReference type="RefSeq" id="WP_101262923.1">
    <property type="nucleotide sequence ID" value="NZ_MVDD01000017.1"/>
</dbReference>
<dbReference type="Pfam" id="PF00149">
    <property type="entry name" value="Metallophos"/>
    <property type="match status" value="1"/>
</dbReference>
<proteinExistence type="predicted"/>
<dbReference type="AlphaFoldDB" id="A0A2N3HSS5"/>
<dbReference type="CDD" id="cd00838">
    <property type="entry name" value="MPP_superfamily"/>
    <property type="match status" value="1"/>
</dbReference>
<feature type="domain" description="Calcineurin-like phosphoesterase" evidence="1">
    <location>
        <begin position="9"/>
        <end position="237"/>
    </location>
</feature>
<dbReference type="OrthoDB" id="9813918at2"/>
<dbReference type="GO" id="GO:0016787">
    <property type="term" value="F:hydrolase activity"/>
    <property type="evidence" value="ECO:0007669"/>
    <property type="project" value="InterPro"/>
</dbReference>
<evidence type="ECO:0000259" key="1">
    <source>
        <dbReference type="Pfam" id="PF00149"/>
    </source>
</evidence>
<accession>A0A2N3HSS5</accession>